<reference evidence="1" key="1">
    <citation type="journal article" date="2011" name="Plant Physiol.">
        <title>Comprehensive sequence analysis of 24,783 barley full-length cDNAs derived from 12 clone libraries.</title>
        <authorList>
            <person name="Matsumoto T."/>
            <person name="Tanaka T."/>
            <person name="Sakai H."/>
            <person name="Amano N."/>
            <person name="Kanamori H."/>
            <person name="Kurita K."/>
            <person name="Kikuta A."/>
            <person name="Kamiya K."/>
            <person name="Yamamoto M."/>
            <person name="Ikawa H."/>
            <person name="Fujii N."/>
            <person name="Hori K."/>
            <person name="Itoh T."/>
            <person name="Sato K."/>
        </authorList>
    </citation>
    <scope>NUCLEOTIDE SEQUENCE</scope>
    <source>
        <tissue evidence="1">Flower</tissue>
    </source>
</reference>
<proteinExistence type="evidence at transcript level"/>
<protein>
    <submittedName>
        <fullName evidence="1">Predicted protein</fullName>
    </submittedName>
</protein>
<dbReference type="AlphaFoldDB" id="F2EBW7"/>
<evidence type="ECO:0000313" key="1">
    <source>
        <dbReference type="EMBL" id="BAK04839.1"/>
    </source>
</evidence>
<name>F2EBW7_HORVV</name>
<sequence length="89" mass="9091">MRPLLAPACCLGQATGRAPARALLPPERPTAACRRLPHSAAGPLAAAVCVHSCVASPQPGCVCVCHSQPRVSALLAERSHCCLPLCLAS</sequence>
<dbReference type="EMBL" id="AK373642">
    <property type="protein sequence ID" value="BAK04839.1"/>
    <property type="molecule type" value="mRNA"/>
</dbReference>
<organism evidence="1">
    <name type="scientific">Hordeum vulgare subsp. vulgare</name>
    <name type="common">Domesticated barley</name>
    <dbReference type="NCBI Taxonomy" id="112509"/>
    <lineage>
        <taxon>Eukaryota</taxon>
        <taxon>Viridiplantae</taxon>
        <taxon>Streptophyta</taxon>
        <taxon>Embryophyta</taxon>
        <taxon>Tracheophyta</taxon>
        <taxon>Spermatophyta</taxon>
        <taxon>Magnoliopsida</taxon>
        <taxon>Liliopsida</taxon>
        <taxon>Poales</taxon>
        <taxon>Poaceae</taxon>
        <taxon>BOP clade</taxon>
        <taxon>Pooideae</taxon>
        <taxon>Triticodae</taxon>
        <taxon>Triticeae</taxon>
        <taxon>Hordeinae</taxon>
        <taxon>Hordeum</taxon>
    </lineage>
</organism>
<accession>F2EBW7</accession>